<evidence type="ECO:0000313" key="2">
    <source>
        <dbReference type="EMBL" id="ETO66742.1"/>
    </source>
</evidence>
<keyword evidence="1" id="KW-0732">Signal</keyword>
<reference evidence="2 3" key="1">
    <citation type="submission" date="2013-11" db="EMBL/GenBank/DDBJ databases">
        <title>The Genome Sequence of Phytophthora parasitica P1976.</title>
        <authorList>
            <consortium name="The Broad Institute Genomics Platform"/>
            <person name="Russ C."/>
            <person name="Tyler B."/>
            <person name="Panabieres F."/>
            <person name="Shan W."/>
            <person name="Tripathy S."/>
            <person name="Grunwald N."/>
            <person name="Machado M."/>
            <person name="Johnson C.S."/>
            <person name="Walker B."/>
            <person name="Young S."/>
            <person name="Zeng Q."/>
            <person name="Gargeya S."/>
            <person name="Fitzgerald M."/>
            <person name="Haas B."/>
            <person name="Abouelleil A."/>
            <person name="Allen A.W."/>
            <person name="Alvarado L."/>
            <person name="Arachchi H.M."/>
            <person name="Berlin A.M."/>
            <person name="Chapman S.B."/>
            <person name="Gainer-Dewar J."/>
            <person name="Goldberg J."/>
            <person name="Griggs A."/>
            <person name="Gujja S."/>
            <person name="Hansen M."/>
            <person name="Howarth C."/>
            <person name="Imamovic A."/>
            <person name="Ireland A."/>
            <person name="Larimer J."/>
            <person name="McCowan C."/>
            <person name="Murphy C."/>
            <person name="Pearson M."/>
            <person name="Poon T.W."/>
            <person name="Priest M."/>
            <person name="Roberts A."/>
            <person name="Saif S."/>
            <person name="Shea T."/>
            <person name="Sisk P."/>
            <person name="Sykes S."/>
            <person name="Wortman J."/>
            <person name="Nusbaum C."/>
            <person name="Birren B."/>
        </authorList>
    </citation>
    <scope>NUCLEOTIDE SEQUENCE [LARGE SCALE GENOMIC DNA]</scope>
    <source>
        <strain evidence="2 3">P1976</strain>
    </source>
</reference>
<proteinExistence type="predicted"/>
<feature type="non-terminal residue" evidence="2">
    <location>
        <position position="34"/>
    </location>
</feature>
<name>A0A080ZJD1_PHYNI</name>
<comment type="caution">
    <text evidence="2">The sequence shown here is derived from an EMBL/GenBank/DDBJ whole genome shotgun (WGS) entry which is preliminary data.</text>
</comment>
<sequence>MKFFTFLVATMTVLGAVAGANQPTVKTPTEALEQ</sequence>
<dbReference type="Proteomes" id="UP000028582">
    <property type="component" value="Unassembled WGS sequence"/>
</dbReference>
<dbReference type="AlphaFoldDB" id="A0A080ZJD1"/>
<protein>
    <recommendedName>
        <fullName evidence="4">RxLR effector protein</fullName>
    </recommendedName>
</protein>
<evidence type="ECO:0008006" key="4">
    <source>
        <dbReference type="Google" id="ProtNLM"/>
    </source>
</evidence>
<dbReference type="EMBL" id="ANJA01002995">
    <property type="protein sequence ID" value="ETO66742.1"/>
    <property type="molecule type" value="Genomic_DNA"/>
</dbReference>
<evidence type="ECO:0000256" key="1">
    <source>
        <dbReference type="SAM" id="SignalP"/>
    </source>
</evidence>
<accession>A0A080ZJD1</accession>
<organism evidence="2 3">
    <name type="scientific">Phytophthora nicotianae P1976</name>
    <dbReference type="NCBI Taxonomy" id="1317066"/>
    <lineage>
        <taxon>Eukaryota</taxon>
        <taxon>Sar</taxon>
        <taxon>Stramenopiles</taxon>
        <taxon>Oomycota</taxon>
        <taxon>Peronosporomycetes</taxon>
        <taxon>Peronosporales</taxon>
        <taxon>Peronosporaceae</taxon>
        <taxon>Phytophthora</taxon>
    </lineage>
</organism>
<feature type="signal peptide" evidence="1">
    <location>
        <begin position="1"/>
        <end position="19"/>
    </location>
</feature>
<gene>
    <name evidence="2" type="ORF">F444_16179</name>
</gene>
<feature type="chain" id="PRO_5001753087" description="RxLR effector protein" evidence="1">
    <location>
        <begin position="20"/>
        <end position="34"/>
    </location>
</feature>
<evidence type="ECO:0000313" key="3">
    <source>
        <dbReference type="Proteomes" id="UP000028582"/>
    </source>
</evidence>